<feature type="transmembrane region" description="Helical" evidence="1">
    <location>
        <begin position="7"/>
        <end position="24"/>
    </location>
</feature>
<feature type="transmembrane region" description="Helical" evidence="1">
    <location>
        <begin position="36"/>
        <end position="54"/>
    </location>
</feature>
<evidence type="ECO:0000256" key="1">
    <source>
        <dbReference type="SAM" id="Phobius"/>
    </source>
</evidence>
<evidence type="ECO:0000313" key="5">
    <source>
        <dbReference type="Proteomes" id="UP000076405"/>
    </source>
</evidence>
<dbReference type="EMBL" id="CP012275">
    <property type="protein sequence ID" value="AMV62764.1"/>
    <property type="molecule type" value="Genomic_DNA"/>
</dbReference>
<dbReference type="Proteomes" id="UP000076405">
    <property type="component" value="Chromosome"/>
</dbReference>
<keyword evidence="1" id="KW-0812">Transmembrane</keyword>
<dbReference type="RefSeq" id="WP_056986222.1">
    <property type="nucleotide sequence ID" value="NZ_BAAAXI010000018.1"/>
</dbReference>
<reference evidence="4 5" key="1">
    <citation type="journal article" date="2016" name="PLoS ONE">
        <title>The Identification of Novel Diagnostic Marker Genes for the Detection of Beer Spoiling Pediococcus damnosus Strains Using the BlAst Diagnostic Gene findEr.</title>
        <authorList>
            <person name="Behr J."/>
            <person name="Geissler A.J."/>
            <person name="Schmid J."/>
            <person name="Zehe A."/>
            <person name="Vogel R.F."/>
        </authorList>
    </citation>
    <scope>NUCLEOTIDE SEQUENCE [LARGE SCALE GENOMIC DNA]</scope>
    <source>
        <strain evidence="2 5">TMW 2.1533</strain>
        <strain evidence="3 4">TMW 2.1535</strain>
    </source>
</reference>
<dbReference type="GeneID" id="57276683"/>
<keyword evidence="1" id="KW-0472">Membrane</keyword>
<protein>
    <submittedName>
        <fullName evidence="2">Uncharacterized protein</fullName>
    </submittedName>
</protein>
<gene>
    <name evidence="2" type="ORF">ADU70_1274</name>
    <name evidence="3" type="ORF">ADU72_1422</name>
</gene>
<dbReference type="AlphaFoldDB" id="A0A0R2HEU5"/>
<name>A0A0R2HEU5_9LACO</name>
<evidence type="ECO:0000313" key="4">
    <source>
        <dbReference type="Proteomes" id="UP000076244"/>
    </source>
</evidence>
<dbReference type="KEGG" id="pdm:ADU72_1422"/>
<proteinExistence type="predicted"/>
<evidence type="ECO:0000313" key="2">
    <source>
        <dbReference type="EMBL" id="AMV62764.1"/>
    </source>
</evidence>
<keyword evidence="1" id="KW-1133">Transmembrane helix</keyword>
<organism evidence="2 5">
    <name type="scientific">Pediococcus damnosus</name>
    <dbReference type="NCBI Taxonomy" id="51663"/>
    <lineage>
        <taxon>Bacteria</taxon>
        <taxon>Bacillati</taxon>
        <taxon>Bacillota</taxon>
        <taxon>Bacilli</taxon>
        <taxon>Lactobacillales</taxon>
        <taxon>Lactobacillaceae</taxon>
        <taxon>Pediococcus</taxon>
    </lineage>
</organism>
<sequence length="62" mass="6825">MKIWTIILLVLDALIILGLIGVVINQIRQGDFSDKFWIGIAGAAAFTYCGNYLLKSAKVVKK</sequence>
<dbReference type="Proteomes" id="UP000076244">
    <property type="component" value="Chromosome"/>
</dbReference>
<dbReference type="EMBL" id="CP012288">
    <property type="protein sequence ID" value="AMV67351.1"/>
    <property type="molecule type" value="Genomic_DNA"/>
</dbReference>
<dbReference type="OrthoDB" id="2249744at2"/>
<accession>A0A0R2HEU5</accession>
<keyword evidence="4" id="KW-1185">Reference proteome</keyword>
<evidence type="ECO:0000313" key="3">
    <source>
        <dbReference type="EMBL" id="AMV67351.1"/>
    </source>
</evidence>